<keyword evidence="2" id="KW-1185">Reference proteome</keyword>
<evidence type="ECO:0000313" key="1">
    <source>
        <dbReference type="EMBL" id="EMA57001.1"/>
    </source>
</evidence>
<reference evidence="1 2" key="1">
    <citation type="journal article" date="2014" name="PLoS Genet.">
        <title>Phylogenetically driven sequencing of extremely halophilic archaea reveals strategies for static and dynamic osmo-response.</title>
        <authorList>
            <person name="Becker E.A."/>
            <person name="Seitzer P.M."/>
            <person name="Tritt A."/>
            <person name="Larsen D."/>
            <person name="Krusor M."/>
            <person name="Yao A.I."/>
            <person name="Wu D."/>
            <person name="Madern D."/>
            <person name="Eisen J.A."/>
            <person name="Darling A.E."/>
            <person name="Facciotti M.T."/>
        </authorList>
    </citation>
    <scope>NUCLEOTIDE SEQUENCE [LARGE SCALE GENOMIC DNA]</scope>
    <source>
        <strain evidence="1 2">JCM 14978</strain>
    </source>
</reference>
<dbReference type="EMBL" id="AOJH01000104">
    <property type="protein sequence ID" value="EMA57001.1"/>
    <property type="molecule type" value="Genomic_DNA"/>
</dbReference>
<comment type="caution">
    <text evidence="1">The sequence shown here is derived from an EMBL/GenBank/DDBJ whole genome shotgun (WGS) entry which is preliminary data.</text>
</comment>
<dbReference type="Proteomes" id="UP000011546">
    <property type="component" value="Unassembled WGS sequence"/>
</dbReference>
<dbReference type="InterPro" id="IPR043519">
    <property type="entry name" value="NT_sf"/>
</dbReference>
<dbReference type="OrthoDB" id="42009at2157"/>
<accession>M0NGR0</accession>
<dbReference type="PATRIC" id="fig|1230456.3.peg.3396"/>
<dbReference type="SUPFAM" id="SSF81301">
    <property type="entry name" value="Nucleotidyltransferase"/>
    <property type="match status" value="1"/>
</dbReference>
<evidence type="ECO:0008006" key="3">
    <source>
        <dbReference type="Google" id="ProtNLM"/>
    </source>
</evidence>
<evidence type="ECO:0000313" key="2">
    <source>
        <dbReference type="Proteomes" id="UP000011546"/>
    </source>
</evidence>
<dbReference type="RefSeq" id="WP_008850059.1">
    <property type="nucleotide sequence ID" value="NZ_AOJH01000104.1"/>
</dbReference>
<sequence>MSGIELREETLYVEREPNQLDELAIAFSEILDRIGIEHVYIAGYVSILAGRARSTEDVDVLIEPVDEPTAEELATTLDTEGYWGPAMPLTSMYEMLENGDPIWVAPTDQITPHLEVKIVDDEFDHASLSNAISAQIDGESIPIGPLELQIAYKLYLGAQKDIEDAVHLYTLFEETLSASRLETWVHRLDVDAEYDRLRDT</sequence>
<dbReference type="AlphaFoldDB" id="M0NGR0"/>
<organism evidence="1 2">
    <name type="scientific">Halorubrum kocurii JCM 14978</name>
    <dbReference type="NCBI Taxonomy" id="1230456"/>
    <lineage>
        <taxon>Archaea</taxon>
        <taxon>Methanobacteriati</taxon>
        <taxon>Methanobacteriota</taxon>
        <taxon>Stenosarchaea group</taxon>
        <taxon>Halobacteria</taxon>
        <taxon>Halobacteriales</taxon>
        <taxon>Haloferacaceae</taxon>
        <taxon>Halorubrum</taxon>
    </lineage>
</organism>
<dbReference type="Gene3D" id="3.30.460.40">
    <property type="match status" value="1"/>
</dbReference>
<protein>
    <recommendedName>
        <fullName evidence="3">Nucleotidyltransferase</fullName>
    </recommendedName>
</protein>
<proteinExistence type="predicted"/>
<name>M0NGR0_9EURY</name>
<gene>
    <name evidence="1" type="ORF">C468_17059</name>
</gene>